<feature type="signal peptide" evidence="10">
    <location>
        <begin position="1"/>
        <end position="25"/>
    </location>
</feature>
<evidence type="ECO:0000256" key="10">
    <source>
        <dbReference type="SAM" id="SignalP"/>
    </source>
</evidence>
<evidence type="ECO:0000256" key="1">
    <source>
        <dbReference type="ARBA" id="ARBA00004167"/>
    </source>
</evidence>
<dbReference type="InterPro" id="IPR053243">
    <property type="entry name" value="SJ_maturation_regulator"/>
</dbReference>
<evidence type="ECO:0000313" key="12">
    <source>
        <dbReference type="EMBL" id="KAK7115713.1"/>
    </source>
</evidence>
<dbReference type="InterPro" id="IPR013783">
    <property type="entry name" value="Ig-like_fold"/>
</dbReference>
<dbReference type="Gene3D" id="2.60.40.10">
    <property type="entry name" value="Immunoglobulins"/>
    <property type="match status" value="1"/>
</dbReference>
<evidence type="ECO:0000256" key="8">
    <source>
        <dbReference type="ARBA" id="ARBA00023180"/>
    </source>
</evidence>
<evidence type="ECO:0000256" key="4">
    <source>
        <dbReference type="ARBA" id="ARBA00022737"/>
    </source>
</evidence>
<feature type="domain" description="SRCR" evidence="11">
    <location>
        <begin position="306"/>
        <end position="407"/>
    </location>
</feature>
<dbReference type="GO" id="GO:0045217">
    <property type="term" value="P:cell-cell junction maintenance"/>
    <property type="evidence" value="ECO:0007669"/>
    <property type="project" value="TreeGrafter"/>
</dbReference>
<dbReference type="Proteomes" id="UP001374579">
    <property type="component" value="Unassembled WGS sequence"/>
</dbReference>
<evidence type="ECO:0000313" key="13">
    <source>
        <dbReference type="Proteomes" id="UP001374579"/>
    </source>
</evidence>
<accession>A0AAN9GP54</accession>
<dbReference type="EMBL" id="JBAMIC010000001">
    <property type="protein sequence ID" value="KAK7115713.1"/>
    <property type="molecule type" value="Genomic_DNA"/>
</dbReference>
<feature type="disulfide bond" evidence="9">
    <location>
        <begin position="482"/>
        <end position="492"/>
    </location>
</feature>
<dbReference type="SUPFAM" id="SSF56487">
    <property type="entry name" value="SRCR-like"/>
    <property type="match status" value="2"/>
</dbReference>
<dbReference type="FunFam" id="3.10.250.10:FF:000016">
    <property type="entry name" value="Scavenger receptor cysteine-rich protein type 12"/>
    <property type="match status" value="1"/>
</dbReference>
<comment type="caution">
    <text evidence="9">Lacks conserved residue(s) required for the propagation of feature annotation.</text>
</comment>
<evidence type="ECO:0000256" key="2">
    <source>
        <dbReference type="ARBA" id="ARBA00022692"/>
    </source>
</evidence>
<keyword evidence="6" id="KW-0472">Membrane</keyword>
<dbReference type="PROSITE" id="PS00420">
    <property type="entry name" value="SRCR_1"/>
    <property type="match status" value="1"/>
</dbReference>
<dbReference type="AlphaFoldDB" id="A0AAN9GP54"/>
<evidence type="ECO:0000256" key="5">
    <source>
        <dbReference type="ARBA" id="ARBA00022989"/>
    </source>
</evidence>
<dbReference type="PANTHER" id="PTHR47653:SF1">
    <property type="entry name" value="DELETED IN MALIGNANT BRAIN TUMORS 1 PROTEIN"/>
    <property type="match status" value="1"/>
</dbReference>
<keyword evidence="13" id="KW-1185">Reference proteome</keyword>
<keyword evidence="8" id="KW-0325">Glycoprotein</keyword>
<evidence type="ECO:0000256" key="9">
    <source>
        <dbReference type="PROSITE-ProRule" id="PRU00196"/>
    </source>
</evidence>
<evidence type="ECO:0000256" key="6">
    <source>
        <dbReference type="ARBA" id="ARBA00023136"/>
    </source>
</evidence>
<dbReference type="Gene3D" id="3.10.250.10">
    <property type="entry name" value="SRCR-like domain"/>
    <property type="match status" value="2"/>
</dbReference>
<evidence type="ECO:0000256" key="3">
    <source>
        <dbReference type="ARBA" id="ARBA00022729"/>
    </source>
</evidence>
<gene>
    <name evidence="12" type="ORF">V1264_001534</name>
</gene>
<feature type="domain" description="SRCR" evidence="11">
    <location>
        <begin position="413"/>
        <end position="520"/>
    </location>
</feature>
<keyword evidence="3 10" id="KW-0732">Signal</keyword>
<keyword evidence="2" id="KW-0812">Transmembrane</keyword>
<feature type="disulfide bond" evidence="9">
    <location>
        <begin position="376"/>
        <end position="386"/>
    </location>
</feature>
<organism evidence="12 13">
    <name type="scientific">Littorina saxatilis</name>
    <dbReference type="NCBI Taxonomy" id="31220"/>
    <lineage>
        <taxon>Eukaryota</taxon>
        <taxon>Metazoa</taxon>
        <taxon>Spiralia</taxon>
        <taxon>Lophotrochozoa</taxon>
        <taxon>Mollusca</taxon>
        <taxon>Gastropoda</taxon>
        <taxon>Caenogastropoda</taxon>
        <taxon>Littorinimorpha</taxon>
        <taxon>Littorinoidea</taxon>
        <taxon>Littorinidae</taxon>
        <taxon>Littorina</taxon>
    </lineage>
</organism>
<dbReference type="PANTHER" id="PTHR47653">
    <property type="entry name" value="PROTEIN BARK BEETLE"/>
    <property type="match status" value="1"/>
</dbReference>
<reference evidence="12 13" key="1">
    <citation type="submission" date="2024-02" db="EMBL/GenBank/DDBJ databases">
        <title>Chromosome-scale genome assembly of the rough periwinkle Littorina saxatilis.</title>
        <authorList>
            <person name="De Jode A."/>
            <person name="Faria R."/>
            <person name="Formenti G."/>
            <person name="Sims Y."/>
            <person name="Smith T.P."/>
            <person name="Tracey A."/>
            <person name="Wood J.M.D."/>
            <person name="Zagrodzka Z.B."/>
            <person name="Johannesson K."/>
            <person name="Butlin R.K."/>
            <person name="Leder E.H."/>
        </authorList>
    </citation>
    <scope>NUCLEOTIDE SEQUENCE [LARGE SCALE GENOMIC DNA]</scope>
    <source>
        <strain evidence="12">Snail1</strain>
        <tissue evidence="12">Muscle</tissue>
    </source>
</reference>
<dbReference type="PROSITE" id="PS50287">
    <property type="entry name" value="SRCR_2"/>
    <property type="match status" value="2"/>
</dbReference>
<evidence type="ECO:0000256" key="7">
    <source>
        <dbReference type="ARBA" id="ARBA00023157"/>
    </source>
</evidence>
<dbReference type="PRINTS" id="PR00258">
    <property type="entry name" value="SPERACTRCPTR"/>
</dbReference>
<dbReference type="SMART" id="SM00202">
    <property type="entry name" value="SR"/>
    <property type="match status" value="2"/>
</dbReference>
<protein>
    <recommendedName>
        <fullName evidence="11">SRCR domain-containing protein</fullName>
    </recommendedName>
</protein>
<dbReference type="InterPro" id="IPR001190">
    <property type="entry name" value="SRCR"/>
</dbReference>
<dbReference type="GO" id="GO:0016020">
    <property type="term" value="C:membrane"/>
    <property type="evidence" value="ECO:0007669"/>
    <property type="project" value="UniProtKB-SubCell"/>
</dbReference>
<keyword evidence="7 9" id="KW-1015">Disulfide bond</keyword>
<comment type="subcellular location">
    <subcellularLocation>
        <location evidence="1">Membrane</location>
        <topology evidence="1">Single-pass membrane protein</topology>
    </subcellularLocation>
</comment>
<comment type="caution">
    <text evidence="12">The sequence shown here is derived from an EMBL/GenBank/DDBJ whole genome shotgun (WGS) entry which is preliminary data.</text>
</comment>
<dbReference type="InterPro" id="IPR036772">
    <property type="entry name" value="SRCR-like_dom_sf"/>
</dbReference>
<feature type="chain" id="PRO_5043053564" description="SRCR domain-containing protein" evidence="10">
    <location>
        <begin position="26"/>
        <end position="520"/>
    </location>
</feature>
<sequence length="520" mass="56648">MTIIVMVLQENAVWFLLGLFHLSSALQWTHPAEVSDGSNVPACDGEDVVLPWNYNALPEEHILDTEWYFRNNDNDSDTLLATQVTQSSSHFLKDPAIQQTVEHMPPAGIRLKRVTHNYTGTYSVHVNVNLHGSIVTHRQSVRLFVGGTAPSMTDDGEIHAEQLNKTAFLNSTQQHHVLLSCGNFKSNWVTMVKAVWTTPDNQTLTSTSKENGRFILAVPNPVVTGDYTCRVENSSYTSVCLPRSSPLLRGATIFVDGCNEGSAVSKATEKDLREKVQTLKKEKTILGDLWQSVRVAVPDFDKLIGVRLVNGSNPSEGRVEVWHGSQWGTVCDDYFGPGDARVVCKQLGLPSDHAIAWGEATFGQGGEPTWMDDVRCTGGEDSLANCLFDGYGRENCGHNEDAGVTCGDSPVEVRLSGGSTSREGRVELNVNGIWGSVCHTISMKYVKVICTQLGLPSTHAAIKPVGSFPQGTGRGFKPPFSCNGSESTVYECEGSGDNKYFVLLEPGRCDHNHDAGLSCA</sequence>
<dbReference type="FunFam" id="3.10.250.10:FF:000006">
    <property type="entry name" value="neurotrypsin isoform X2"/>
    <property type="match status" value="1"/>
</dbReference>
<name>A0AAN9GP54_9CAEN</name>
<proteinExistence type="predicted"/>
<dbReference type="Pfam" id="PF00530">
    <property type="entry name" value="SRCR"/>
    <property type="match status" value="2"/>
</dbReference>
<evidence type="ECO:0000259" key="11">
    <source>
        <dbReference type="PROSITE" id="PS50287"/>
    </source>
</evidence>
<keyword evidence="5" id="KW-1133">Transmembrane helix</keyword>
<keyword evidence="4" id="KW-0677">Repeat</keyword>